<dbReference type="EMBL" id="ML978122">
    <property type="protein sequence ID" value="KAF2103142.1"/>
    <property type="molecule type" value="Genomic_DNA"/>
</dbReference>
<dbReference type="InterPro" id="IPR008220">
    <property type="entry name" value="HAT_MetX-like"/>
</dbReference>
<dbReference type="PANTHER" id="PTHR32268">
    <property type="entry name" value="HOMOSERINE O-ACETYLTRANSFERASE"/>
    <property type="match status" value="1"/>
</dbReference>
<dbReference type="PIRSF" id="PIRSF000443">
    <property type="entry name" value="Homoser_Ac_trans"/>
    <property type="match status" value="1"/>
</dbReference>
<evidence type="ECO:0000313" key="6">
    <source>
        <dbReference type="EMBL" id="KAF2103142.1"/>
    </source>
</evidence>
<evidence type="ECO:0000256" key="1">
    <source>
        <dbReference type="ARBA" id="ARBA00006886"/>
    </source>
</evidence>
<proteinExistence type="inferred from homology"/>
<evidence type="ECO:0000256" key="4">
    <source>
        <dbReference type="SAM" id="MobiDB-lite"/>
    </source>
</evidence>
<dbReference type="Pfam" id="PF00561">
    <property type="entry name" value="Abhydrolase_1"/>
    <property type="match status" value="1"/>
</dbReference>
<evidence type="ECO:0000259" key="5">
    <source>
        <dbReference type="Pfam" id="PF00561"/>
    </source>
</evidence>
<protein>
    <submittedName>
        <fullName evidence="6">Acetyl-CoA--deacetylcephalosporin C acetyltransferase</fullName>
    </submittedName>
</protein>
<dbReference type="HAMAP" id="MF_00296">
    <property type="entry name" value="MetX_acyltransf"/>
    <property type="match status" value="1"/>
</dbReference>
<accession>A0A9P4IRF5</accession>
<keyword evidence="7" id="KW-1185">Reference proteome</keyword>
<name>A0A9P4IRF5_9PEZI</name>
<dbReference type="GO" id="GO:0009092">
    <property type="term" value="P:homoserine metabolic process"/>
    <property type="evidence" value="ECO:0007669"/>
    <property type="project" value="TreeGrafter"/>
</dbReference>
<evidence type="ECO:0000256" key="2">
    <source>
        <dbReference type="ARBA" id="ARBA00022679"/>
    </source>
</evidence>
<dbReference type="GO" id="GO:0009086">
    <property type="term" value="P:methionine biosynthetic process"/>
    <property type="evidence" value="ECO:0007669"/>
    <property type="project" value="TreeGrafter"/>
</dbReference>
<dbReference type="AlphaFoldDB" id="A0A9P4IRF5"/>
<gene>
    <name evidence="6" type="ORF">NA57DRAFT_63826</name>
</gene>
<dbReference type="InterPro" id="IPR000073">
    <property type="entry name" value="AB_hydrolase_1"/>
</dbReference>
<feature type="active site" evidence="3">
    <location>
        <position position="394"/>
    </location>
</feature>
<comment type="caution">
    <text evidence="6">The sequence shown here is derived from an EMBL/GenBank/DDBJ whole genome shotgun (WGS) entry which is preliminary data.</text>
</comment>
<dbReference type="Proteomes" id="UP000799772">
    <property type="component" value="Unassembled WGS sequence"/>
</dbReference>
<dbReference type="SUPFAM" id="SSF53474">
    <property type="entry name" value="alpha/beta-Hydrolases"/>
    <property type="match status" value="1"/>
</dbReference>
<feature type="active site" evidence="3">
    <location>
        <position position="365"/>
    </location>
</feature>
<dbReference type="NCBIfam" id="NF001209">
    <property type="entry name" value="PRK00175.1"/>
    <property type="match status" value="1"/>
</dbReference>
<evidence type="ECO:0000313" key="7">
    <source>
        <dbReference type="Proteomes" id="UP000799772"/>
    </source>
</evidence>
<feature type="active site" description="Nucleophile" evidence="3">
    <location>
        <position position="161"/>
    </location>
</feature>
<dbReference type="GO" id="GO:0004414">
    <property type="term" value="F:homoserine O-acetyltransferase activity"/>
    <property type="evidence" value="ECO:0007669"/>
    <property type="project" value="TreeGrafter"/>
</dbReference>
<feature type="domain" description="AB hydrolase-1" evidence="5">
    <location>
        <begin position="65"/>
        <end position="398"/>
    </location>
</feature>
<comment type="similarity">
    <text evidence="1">Belongs to the AB hydrolase superfamily. MetX family.</text>
</comment>
<evidence type="ECO:0000256" key="3">
    <source>
        <dbReference type="PIRSR" id="PIRSR000443-1"/>
    </source>
</evidence>
<dbReference type="Gene3D" id="3.40.50.1820">
    <property type="entry name" value="alpha/beta hydrolase"/>
    <property type="match status" value="1"/>
</dbReference>
<dbReference type="PANTHER" id="PTHR32268:SF11">
    <property type="entry name" value="HOMOSERINE O-ACETYLTRANSFERASE"/>
    <property type="match status" value="1"/>
</dbReference>
<feature type="region of interest" description="Disordered" evidence="4">
    <location>
        <begin position="251"/>
        <end position="288"/>
    </location>
</feature>
<feature type="compositionally biased region" description="Basic residues" evidence="4">
    <location>
        <begin position="251"/>
        <end position="266"/>
    </location>
</feature>
<sequence>MRLTSQDYAEARLESSLAQEHHYSRLIRNQKFAVIPSFTLESGETLSNCQIAYKTWGKLNDKRDNVLVVCHALTGSSDLVDWWHPLFGPGKTLDPTRFFIFCGNCLGSPYGSSSSLNINPATSKPYGADFPATTARDDVNAQKLVLDALGVSSVAAVVGGSMGGMTALEWGLCTPPHYVKTLVTIATSLSHSAWGIAWAETQRQCIQNDSLFRGGHYEPHPSSQPASGLAAARMIAMLTYRSSTSFEARFGRKPNKTVTKKSKQSNHSHSSVSNVAVNSSNSDSHKRKLHPHFSVQGYLGYQGSKFLSRFDANCYLHLLNKMDSHDICRGRATNSNGAECPTEDDFESVLSAVEPGALVVGVESDILFTPEEQRQLANALPDARLHMLSSTNGHDGFLLDFEDLDRLMIEHLQNKHPQIYEGEPLVAGNADLHIDANGASMVGEMEE</sequence>
<keyword evidence="2" id="KW-0808">Transferase</keyword>
<dbReference type="InterPro" id="IPR029058">
    <property type="entry name" value="AB_hydrolase_fold"/>
</dbReference>
<reference evidence="6" key="1">
    <citation type="journal article" date="2020" name="Stud. Mycol.">
        <title>101 Dothideomycetes genomes: a test case for predicting lifestyles and emergence of pathogens.</title>
        <authorList>
            <person name="Haridas S."/>
            <person name="Albert R."/>
            <person name="Binder M."/>
            <person name="Bloem J."/>
            <person name="Labutti K."/>
            <person name="Salamov A."/>
            <person name="Andreopoulos B."/>
            <person name="Baker S."/>
            <person name="Barry K."/>
            <person name="Bills G."/>
            <person name="Bluhm B."/>
            <person name="Cannon C."/>
            <person name="Castanera R."/>
            <person name="Culley D."/>
            <person name="Daum C."/>
            <person name="Ezra D."/>
            <person name="Gonzalez J."/>
            <person name="Henrissat B."/>
            <person name="Kuo A."/>
            <person name="Liang C."/>
            <person name="Lipzen A."/>
            <person name="Lutzoni F."/>
            <person name="Magnuson J."/>
            <person name="Mondo S."/>
            <person name="Nolan M."/>
            <person name="Ohm R."/>
            <person name="Pangilinan J."/>
            <person name="Park H.-J."/>
            <person name="Ramirez L."/>
            <person name="Alfaro M."/>
            <person name="Sun H."/>
            <person name="Tritt A."/>
            <person name="Yoshinaga Y."/>
            <person name="Zwiers L.-H."/>
            <person name="Turgeon B."/>
            <person name="Goodwin S."/>
            <person name="Spatafora J."/>
            <person name="Crous P."/>
            <person name="Grigoriev I."/>
        </authorList>
    </citation>
    <scope>NUCLEOTIDE SEQUENCE</scope>
    <source>
        <strain evidence="6">CBS 133067</strain>
    </source>
</reference>
<feature type="compositionally biased region" description="Low complexity" evidence="4">
    <location>
        <begin position="267"/>
        <end position="282"/>
    </location>
</feature>
<dbReference type="OrthoDB" id="191364at2759"/>
<dbReference type="NCBIfam" id="TIGR01392">
    <property type="entry name" value="homoserO_Ac_trn"/>
    <property type="match status" value="1"/>
</dbReference>
<organism evidence="6 7">
    <name type="scientific">Rhizodiscina lignyota</name>
    <dbReference type="NCBI Taxonomy" id="1504668"/>
    <lineage>
        <taxon>Eukaryota</taxon>
        <taxon>Fungi</taxon>
        <taxon>Dikarya</taxon>
        <taxon>Ascomycota</taxon>
        <taxon>Pezizomycotina</taxon>
        <taxon>Dothideomycetes</taxon>
        <taxon>Pleosporomycetidae</taxon>
        <taxon>Aulographales</taxon>
        <taxon>Rhizodiscinaceae</taxon>
        <taxon>Rhizodiscina</taxon>
    </lineage>
</organism>